<dbReference type="GO" id="GO:0022857">
    <property type="term" value="F:transmembrane transporter activity"/>
    <property type="evidence" value="ECO:0007669"/>
    <property type="project" value="InterPro"/>
</dbReference>
<feature type="transmembrane region" description="Helical" evidence="6">
    <location>
        <begin position="254"/>
        <end position="272"/>
    </location>
</feature>
<keyword evidence="3 6" id="KW-0812">Transmembrane</keyword>
<feature type="transmembrane region" description="Helical" evidence="6">
    <location>
        <begin position="279"/>
        <end position="297"/>
    </location>
</feature>
<dbReference type="EMBL" id="CP151632">
    <property type="protein sequence ID" value="WZO34265.1"/>
    <property type="molecule type" value="Genomic_DNA"/>
</dbReference>
<dbReference type="CDD" id="cd06579">
    <property type="entry name" value="TM_PBP1_transp_AraH_like"/>
    <property type="match status" value="1"/>
</dbReference>
<name>A0AAU6SBD3_9MICO</name>
<feature type="transmembrane region" description="Helical" evidence="6">
    <location>
        <begin position="54"/>
        <end position="74"/>
    </location>
</feature>
<keyword evidence="4 6" id="KW-1133">Transmembrane helix</keyword>
<proteinExistence type="predicted"/>
<accession>A0AAU6SBD3</accession>
<evidence type="ECO:0000256" key="4">
    <source>
        <dbReference type="ARBA" id="ARBA00022989"/>
    </source>
</evidence>
<comment type="subcellular location">
    <subcellularLocation>
        <location evidence="1">Cell membrane</location>
        <topology evidence="1">Multi-pass membrane protein</topology>
    </subcellularLocation>
</comment>
<dbReference type="PANTHER" id="PTHR32196:SF63">
    <property type="entry name" value="INNER MEMBRANE ABC TRANSPORTER PERMEASE PROTEIN YJFF"/>
    <property type="match status" value="1"/>
</dbReference>
<dbReference type="PANTHER" id="PTHR32196">
    <property type="entry name" value="ABC TRANSPORTER PERMEASE PROTEIN YPHD-RELATED-RELATED"/>
    <property type="match status" value="1"/>
</dbReference>
<evidence type="ECO:0000256" key="6">
    <source>
        <dbReference type="SAM" id="Phobius"/>
    </source>
</evidence>
<dbReference type="AlphaFoldDB" id="A0AAU6SBD3"/>
<sequence>MHSTTRVEPIAARTRFGVAALLRQQDTALLLVLLLLVVAFSLASPYFFSARNLSNVLLSASIIGTMSAVATLVVVSGALDLSIGSIVALTSVSAALLSYDLQWPPGLAIAAALVIGALAGAFNGILVTVLRINPIIATIGTLSVFRGLAFVITNGRDIPVLDPISDYLGFERIVGIPVSVIVMILVFIATWWVAKYTPWGRNVYATGANPRAARLAGVGVGGIRMGVLIASGLVAALAGVLLNGQAGSATPGAGVGYELQVLTAVLLGGASLTGGEGRVTRTFIGVLIISVINNGMTLLSVPSYYQTIANGALLLVAVAIDQFRTKAGYR</sequence>
<organism evidence="7">
    <name type="scientific">Microbacterium sp. LWS13-1.2</name>
    <dbReference type="NCBI Taxonomy" id="3135264"/>
    <lineage>
        <taxon>Bacteria</taxon>
        <taxon>Bacillati</taxon>
        <taxon>Actinomycetota</taxon>
        <taxon>Actinomycetes</taxon>
        <taxon>Micrococcales</taxon>
        <taxon>Microbacteriaceae</taxon>
        <taxon>Microbacterium</taxon>
    </lineage>
</organism>
<keyword evidence="2" id="KW-1003">Cell membrane</keyword>
<protein>
    <submittedName>
        <fullName evidence="7">ABC transporter permease</fullName>
    </submittedName>
</protein>
<dbReference type="GO" id="GO:0005886">
    <property type="term" value="C:plasma membrane"/>
    <property type="evidence" value="ECO:0007669"/>
    <property type="project" value="UniProtKB-SubCell"/>
</dbReference>
<feature type="transmembrane region" description="Helical" evidence="6">
    <location>
        <begin position="173"/>
        <end position="194"/>
    </location>
</feature>
<gene>
    <name evidence="7" type="ORF">MRBLWS13_001918</name>
</gene>
<evidence type="ECO:0000256" key="3">
    <source>
        <dbReference type="ARBA" id="ARBA00022692"/>
    </source>
</evidence>
<feature type="transmembrane region" description="Helical" evidence="6">
    <location>
        <begin position="105"/>
        <end position="128"/>
    </location>
</feature>
<dbReference type="InterPro" id="IPR001851">
    <property type="entry name" value="ABC_transp_permease"/>
</dbReference>
<feature type="transmembrane region" description="Helical" evidence="6">
    <location>
        <begin position="215"/>
        <end position="242"/>
    </location>
</feature>
<dbReference type="RefSeq" id="WP_349428825.1">
    <property type="nucleotide sequence ID" value="NZ_CP151632.1"/>
</dbReference>
<dbReference type="Pfam" id="PF02653">
    <property type="entry name" value="BPD_transp_2"/>
    <property type="match status" value="1"/>
</dbReference>
<evidence type="ECO:0000313" key="7">
    <source>
        <dbReference type="EMBL" id="WZO34265.1"/>
    </source>
</evidence>
<feature type="transmembrane region" description="Helical" evidence="6">
    <location>
        <begin position="135"/>
        <end position="153"/>
    </location>
</feature>
<reference evidence="7" key="1">
    <citation type="submission" date="2024-04" db="EMBL/GenBank/DDBJ databases">
        <authorList>
            <person name="Roder T."/>
            <person name="Oberhansli S."/>
            <person name="Kreuzer M."/>
        </authorList>
    </citation>
    <scope>NUCLEOTIDE SEQUENCE</scope>
    <source>
        <strain evidence="7">LWS13-1.2</strain>
    </source>
</reference>
<evidence type="ECO:0000256" key="2">
    <source>
        <dbReference type="ARBA" id="ARBA00022475"/>
    </source>
</evidence>
<feature type="transmembrane region" description="Helical" evidence="6">
    <location>
        <begin position="303"/>
        <end position="320"/>
    </location>
</feature>
<feature type="transmembrane region" description="Helical" evidence="6">
    <location>
        <begin position="28"/>
        <end position="48"/>
    </location>
</feature>
<evidence type="ECO:0000256" key="5">
    <source>
        <dbReference type="ARBA" id="ARBA00023136"/>
    </source>
</evidence>
<keyword evidence="5 6" id="KW-0472">Membrane</keyword>
<evidence type="ECO:0000256" key="1">
    <source>
        <dbReference type="ARBA" id="ARBA00004651"/>
    </source>
</evidence>